<sequence precursor="true">MKLKIFLVILFLLIWEVASFFTESYILPGPFHVLKVIYQSINYDLLKNTWSSLLRLLFGYTISIITALILAITAQKYDIIKRSVSIISSSALKVPNIAYLTFFMLFVGVGDYTVILTIVVTLIPTITLSFLSVFDQLNRHVIEISDIFRVPFYRRALFFYIPSLVESFSSILSLTFSLGFKLLIMAEFIAGTNGLGYRLVEKKVSFNMDEVMAYILIIVISGILAQKGLEIGFERIKRWIF</sequence>
<evidence type="ECO:0000313" key="10">
    <source>
        <dbReference type="Proteomes" id="UP000007039"/>
    </source>
</evidence>
<evidence type="ECO:0000256" key="3">
    <source>
        <dbReference type="ARBA" id="ARBA00022475"/>
    </source>
</evidence>
<dbReference type="PROSITE" id="PS50928">
    <property type="entry name" value="ABC_TM1"/>
    <property type="match status" value="1"/>
</dbReference>
<dbReference type="STRING" id="768670.Calni_0123"/>
<dbReference type="RefSeq" id="WP_013450254.1">
    <property type="nucleotide sequence ID" value="NC_014758.1"/>
</dbReference>
<comment type="similarity">
    <text evidence="7">Belongs to the binding-protein-dependent transport system permease family.</text>
</comment>
<evidence type="ECO:0000259" key="8">
    <source>
        <dbReference type="PROSITE" id="PS50928"/>
    </source>
</evidence>
<evidence type="ECO:0000256" key="4">
    <source>
        <dbReference type="ARBA" id="ARBA00022692"/>
    </source>
</evidence>
<dbReference type="OrthoDB" id="9796361at2"/>
<dbReference type="Proteomes" id="UP000007039">
    <property type="component" value="Chromosome"/>
</dbReference>
<feature type="transmembrane region" description="Helical" evidence="7">
    <location>
        <begin position="112"/>
        <end position="134"/>
    </location>
</feature>
<evidence type="ECO:0000256" key="1">
    <source>
        <dbReference type="ARBA" id="ARBA00004651"/>
    </source>
</evidence>
<reference key="1">
    <citation type="submission" date="2010-11" db="EMBL/GenBank/DDBJ databases">
        <title>The complete genome of chromosome of Calditerrivibrio nitroreducens DSM 19672.</title>
        <authorList>
            <consortium name="US DOE Joint Genome Institute (JGI-PGF)"/>
            <person name="Lucas S."/>
            <person name="Copeland A."/>
            <person name="Lapidus A."/>
            <person name="Bruce D."/>
            <person name="Goodwin L."/>
            <person name="Pitluck S."/>
            <person name="Kyrpides N."/>
            <person name="Mavromatis K."/>
            <person name="Ivanova N."/>
            <person name="Mikhailova N."/>
            <person name="Zeytun A."/>
            <person name="Brettin T."/>
            <person name="Detter J.C."/>
            <person name="Tapia R."/>
            <person name="Han C."/>
            <person name="Land M."/>
            <person name="Hauser L."/>
            <person name="Markowitz V."/>
            <person name="Cheng J.-F."/>
            <person name="Hugenholtz P."/>
            <person name="Woyke T."/>
            <person name="Wu D."/>
            <person name="Spring S."/>
            <person name="Schroeder M."/>
            <person name="Brambilla E."/>
            <person name="Klenk H.-P."/>
            <person name="Eisen J.A."/>
        </authorList>
    </citation>
    <scope>NUCLEOTIDE SEQUENCE [LARGE SCALE GENOMIC DNA]</scope>
    <source>
        <strain>DSM 19672</strain>
    </source>
</reference>
<gene>
    <name evidence="9" type="ordered locus">Calni_0123</name>
</gene>
<evidence type="ECO:0000256" key="6">
    <source>
        <dbReference type="ARBA" id="ARBA00023136"/>
    </source>
</evidence>
<feature type="domain" description="ABC transmembrane type-1" evidence="8">
    <location>
        <begin position="49"/>
        <end position="229"/>
    </location>
</feature>
<evidence type="ECO:0000256" key="2">
    <source>
        <dbReference type="ARBA" id="ARBA00022448"/>
    </source>
</evidence>
<keyword evidence="6 7" id="KW-0472">Membrane</keyword>
<dbReference type="Gene3D" id="1.10.3720.10">
    <property type="entry name" value="MetI-like"/>
    <property type="match status" value="1"/>
</dbReference>
<dbReference type="SUPFAM" id="SSF161098">
    <property type="entry name" value="MetI-like"/>
    <property type="match status" value="1"/>
</dbReference>
<feature type="transmembrane region" description="Helical" evidence="7">
    <location>
        <begin position="84"/>
        <end position="106"/>
    </location>
</feature>
<protein>
    <submittedName>
        <fullName evidence="9">Binding-protein-dependent transport systems inner membrane component</fullName>
    </submittedName>
</protein>
<dbReference type="GO" id="GO:0055085">
    <property type="term" value="P:transmembrane transport"/>
    <property type="evidence" value="ECO:0007669"/>
    <property type="project" value="InterPro"/>
</dbReference>
<keyword evidence="5 7" id="KW-1133">Transmembrane helix</keyword>
<name>E4TIT2_CALNY</name>
<reference evidence="9 10" key="2">
    <citation type="journal article" date="2011" name="Stand. Genomic Sci.">
        <title>Complete genome sequence of Calditerrivibrio nitroreducens type strain (Yu37-1).</title>
        <authorList>
            <person name="Pitluck S."/>
            <person name="Sikorski J."/>
            <person name="Zeytun A."/>
            <person name="Lapidus A."/>
            <person name="Nolan M."/>
            <person name="Lucas S."/>
            <person name="Hammon N."/>
            <person name="Deshpande S."/>
            <person name="Cheng J.F."/>
            <person name="Tapia R."/>
            <person name="Han C."/>
            <person name="Goodwin L."/>
            <person name="Liolios K."/>
            <person name="Pagani I."/>
            <person name="Ivanova N."/>
            <person name="Mavromatis K."/>
            <person name="Pati A."/>
            <person name="Chen A."/>
            <person name="Palaniappan K."/>
            <person name="Hauser L."/>
            <person name="Chang Y.J."/>
            <person name="Jeffries C.D."/>
            <person name="Detter J.C."/>
            <person name="Brambilla E."/>
            <person name="Djao O.D."/>
            <person name="Rohde M."/>
            <person name="Spring S."/>
            <person name="Goker M."/>
            <person name="Woyke T."/>
            <person name="Bristow J."/>
            <person name="Eisen J.A."/>
            <person name="Markowitz V."/>
            <person name="Hugenholtz P."/>
            <person name="Kyrpides N.C."/>
            <person name="Klenk H.P."/>
            <person name="Land M."/>
        </authorList>
    </citation>
    <scope>NUCLEOTIDE SEQUENCE [LARGE SCALE GENOMIC DNA]</scope>
    <source>
        <strain evidence="10">DSM 19672 / NBRC 101217 / Yu37-1</strain>
    </source>
</reference>
<dbReference type="InterPro" id="IPR000515">
    <property type="entry name" value="MetI-like"/>
</dbReference>
<dbReference type="AlphaFoldDB" id="E4TIT2"/>
<dbReference type="PANTHER" id="PTHR30151:SF0">
    <property type="entry name" value="ABC TRANSPORTER PERMEASE PROTEIN MJ0413-RELATED"/>
    <property type="match status" value="1"/>
</dbReference>
<dbReference type="InterPro" id="IPR035906">
    <property type="entry name" value="MetI-like_sf"/>
</dbReference>
<dbReference type="eggNOG" id="COG0600">
    <property type="taxonomic scope" value="Bacteria"/>
</dbReference>
<evidence type="ECO:0000256" key="5">
    <source>
        <dbReference type="ARBA" id="ARBA00022989"/>
    </source>
</evidence>
<dbReference type="PANTHER" id="PTHR30151">
    <property type="entry name" value="ALKANE SULFONATE ABC TRANSPORTER-RELATED, MEMBRANE SUBUNIT"/>
    <property type="match status" value="1"/>
</dbReference>
<keyword evidence="4 7" id="KW-0812">Transmembrane</keyword>
<evidence type="ECO:0000313" key="9">
    <source>
        <dbReference type="EMBL" id="ADR18037.1"/>
    </source>
</evidence>
<keyword evidence="10" id="KW-1185">Reference proteome</keyword>
<keyword evidence="2 7" id="KW-0813">Transport</keyword>
<evidence type="ECO:0000256" key="7">
    <source>
        <dbReference type="RuleBase" id="RU363032"/>
    </source>
</evidence>
<feature type="transmembrane region" description="Helical" evidence="7">
    <location>
        <begin position="211"/>
        <end position="229"/>
    </location>
</feature>
<feature type="transmembrane region" description="Helical" evidence="7">
    <location>
        <begin position="53"/>
        <end position="72"/>
    </location>
</feature>
<organism evidence="9 10">
    <name type="scientific">Calditerrivibrio nitroreducens (strain DSM 19672 / NBRC 101217 / Yu37-1)</name>
    <dbReference type="NCBI Taxonomy" id="768670"/>
    <lineage>
        <taxon>Bacteria</taxon>
        <taxon>Pseudomonadati</taxon>
        <taxon>Deferribacterota</taxon>
        <taxon>Deferribacteres</taxon>
        <taxon>Deferribacterales</taxon>
        <taxon>Calditerrivibrionaceae</taxon>
    </lineage>
</organism>
<dbReference type="HOGENOM" id="CLU_046113_4_0_0"/>
<dbReference type="Pfam" id="PF00528">
    <property type="entry name" value="BPD_transp_1"/>
    <property type="match status" value="1"/>
</dbReference>
<feature type="transmembrane region" description="Helical" evidence="7">
    <location>
        <begin position="155"/>
        <end position="178"/>
    </location>
</feature>
<proteinExistence type="inferred from homology"/>
<dbReference type="EMBL" id="CP002347">
    <property type="protein sequence ID" value="ADR18037.1"/>
    <property type="molecule type" value="Genomic_DNA"/>
</dbReference>
<keyword evidence="3" id="KW-1003">Cell membrane</keyword>
<dbReference type="GO" id="GO:0005886">
    <property type="term" value="C:plasma membrane"/>
    <property type="evidence" value="ECO:0007669"/>
    <property type="project" value="UniProtKB-SubCell"/>
</dbReference>
<comment type="subcellular location">
    <subcellularLocation>
        <location evidence="1 7">Cell membrane</location>
        <topology evidence="1 7">Multi-pass membrane protein</topology>
    </subcellularLocation>
</comment>
<accession>E4TIT2</accession>
<dbReference type="KEGG" id="cni:Calni_0123"/>